<protein>
    <recommendedName>
        <fullName evidence="6">Bifunctional inhibitor/plant lipid transfer protein/seed storage helical domain-containing protein</fullName>
    </recommendedName>
</protein>
<name>A0A6D2KXB3_9BRAS</name>
<dbReference type="InterPro" id="IPR033872">
    <property type="entry name" value="nsLTP2"/>
</dbReference>
<evidence type="ECO:0000256" key="1">
    <source>
        <dbReference type="ARBA" id="ARBA00022448"/>
    </source>
</evidence>
<dbReference type="SUPFAM" id="SSF47699">
    <property type="entry name" value="Bifunctional inhibitor/lipid-transfer protein/seed storage 2S albumin"/>
    <property type="match status" value="1"/>
</dbReference>
<evidence type="ECO:0000313" key="5">
    <source>
        <dbReference type="Proteomes" id="UP000467841"/>
    </source>
</evidence>
<dbReference type="GO" id="GO:0008289">
    <property type="term" value="F:lipid binding"/>
    <property type="evidence" value="ECO:0007669"/>
    <property type="project" value="UniProtKB-KW"/>
</dbReference>
<dbReference type="OrthoDB" id="665742at2759"/>
<dbReference type="EMBL" id="CACVBM020001495">
    <property type="protein sequence ID" value="CAA7051872.1"/>
    <property type="molecule type" value="Genomic_DNA"/>
</dbReference>
<evidence type="ECO:0000256" key="2">
    <source>
        <dbReference type="ARBA" id="ARBA00023121"/>
    </source>
</evidence>
<gene>
    <name evidence="4" type="ORF">MERR_LOCUS39107</name>
</gene>
<dbReference type="GO" id="GO:0006869">
    <property type="term" value="P:lipid transport"/>
    <property type="evidence" value="ECO:0007669"/>
    <property type="project" value="InterPro"/>
</dbReference>
<organism evidence="4 5">
    <name type="scientific">Microthlaspi erraticum</name>
    <dbReference type="NCBI Taxonomy" id="1685480"/>
    <lineage>
        <taxon>Eukaryota</taxon>
        <taxon>Viridiplantae</taxon>
        <taxon>Streptophyta</taxon>
        <taxon>Embryophyta</taxon>
        <taxon>Tracheophyta</taxon>
        <taxon>Spermatophyta</taxon>
        <taxon>Magnoliopsida</taxon>
        <taxon>eudicotyledons</taxon>
        <taxon>Gunneridae</taxon>
        <taxon>Pentapetalae</taxon>
        <taxon>rosids</taxon>
        <taxon>malvids</taxon>
        <taxon>Brassicales</taxon>
        <taxon>Brassicaceae</taxon>
        <taxon>Coluteocarpeae</taxon>
        <taxon>Microthlaspi</taxon>
    </lineage>
</organism>
<comment type="caution">
    <text evidence="4">The sequence shown here is derived from an EMBL/GenBank/DDBJ whole genome shotgun (WGS) entry which is preliminary data.</text>
</comment>
<proteinExistence type="predicted"/>
<evidence type="ECO:0000313" key="4">
    <source>
        <dbReference type="EMBL" id="CAA7051872.1"/>
    </source>
</evidence>
<evidence type="ECO:0008006" key="6">
    <source>
        <dbReference type="Google" id="ProtNLM"/>
    </source>
</evidence>
<dbReference type="Gene3D" id="1.10.110.10">
    <property type="entry name" value="Plant lipid-transfer and hydrophobic proteins"/>
    <property type="match status" value="1"/>
</dbReference>
<keyword evidence="1" id="KW-0813">Transport</keyword>
<reference evidence="4" key="1">
    <citation type="submission" date="2020-01" db="EMBL/GenBank/DDBJ databases">
        <authorList>
            <person name="Mishra B."/>
        </authorList>
    </citation>
    <scope>NUCLEOTIDE SEQUENCE [LARGE SCALE GENOMIC DNA]</scope>
</reference>
<feature type="signal peptide" evidence="3">
    <location>
        <begin position="1"/>
        <end position="24"/>
    </location>
</feature>
<accession>A0A6D2KXB3</accession>
<evidence type="ECO:0000256" key="3">
    <source>
        <dbReference type="SAM" id="SignalP"/>
    </source>
</evidence>
<keyword evidence="3" id="KW-0732">Signal</keyword>
<sequence>MKLTTLVFLVLGTIIQLSPSLIRACEMKDLEPCLLPIIGGIPPTPHCCGKLIDNKACMCGFINDYWLGTVWKSPNGHKLFDACKIPYPTC</sequence>
<feature type="chain" id="PRO_5025396517" description="Bifunctional inhibitor/plant lipid transfer protein/seed storage helical domain-containing protein" evidence="3">
    <location>
        <begin position="25"/>
        <end position="90"/>
    </location>
</feature>
<dbReference type="InterPro" id="IPR036312">
    <property type="entry name" value="Bifun_inhib/LTP/seed_sf"/>
</dbReference>
<dbReference type="Proteomes" id="UP000467841">
    <property type="component" value="Unassembled WGS sequence"/>
</dbReference>
<keyword evidence="5" id="KW-1185">Reference proteome</keyword>
<dbReference type="PANTHER" id="PTHR33214:SF57">
    <property type="entry name" value="GENOME ASSEMBLY, CHROMOSOME: A02"/>
    <property type="match status" value="1"/>
</dbReference>
<dbReference type="PANTHER" id="PTHR33214">
    <property type="entry name" value="BIFUNCTIONAL INHIBITOR/LIPID-TRANSFER PROTEIN/SEED STORAGE 2S ALBUMIN SUPERFAMILY PROTEIN"/>
    <property type="match status" value="1"/>
</dbReference>
<keyword evidence="2" id="KW-0446">Lipid-binding</keyword>
<dbReference type="AlphaFoldDB" id="A0A6D2KXB3"/>